<proteinExistence type="predicted"/>
<name>A0A814TSR3_ADIRI</name>
<accession>A0A814TSR3</accession>
<keyword evidence="3" id="KW-1185">Reference proteome</keyword>
<dbReference type="EMBL" id="CAJNOJ010000127">
    <property type="protein sequence ID" value="CAF1165350.1"/>
    <property type="molecule type" value="Genomic_DNA"/>
</dbReference>
<dbReference type="EMBL" id="CAJNOR010000494">
    <property type="protein sequence ID" value="CAF0930461.1"/>
    <property type="molecule type" value="Genomic_DNA"/>
</dbReference>
<sequence length="97" mass="11101">MYHNLSRCCLLSSIHFQFRLFSDYIDNEYLIPDEANTTYFRILMSNDPFLDTLIFLDFTETDIYNTNIVAGVGVTSSFSRASLTSMTSCTWSTDLAP</sequence>
<protein>
    <submittedName>
        <fullName evidence="2">Uncharacterized protein</fullName>
    </submittedName>
</protein>
<dbReference type="Proteomes" id="UP000663828">
    <property type="component" value="Unassembled WGS sequence"/>
</dbReference>
<dbReference type="AlphaFoldDB" id="A0A814TSR3"/>
<dbReference type="Proteomes" id="UP000663852">
    <property type="component" value="Unassembled WGS sequence"/>
</dbReference>
<reference evidence="2" key="1">
    <citation type="submission" date="2021-02" db="EMBL/GenBank/DDBJ databases">
        <authorList>
            <person name="Nowell W R."/>
        </authorList>
    </citation>
    <scope>NUCLEOTIDE SEQUENCE</scope>
</reference>
<comment type="caution">
    <text evidence="2">The sequence shown here is derived from an EMBL/GenBank/DDBJ whole genome shotgun (WGS) entry which is preliminary data.</text>
</comment>
<evidence type="ECO:0000313" key="3">
    <source>
        <dbReference type="Proteomes" id="UP000663828"/>
    </source>
</evidence>
<evidence type="ECO:0000313" key="1">
    <source>
        <dbReference type="EMBL" id="CAF0930461.1"/>
    </source>
</evidence>
<evidence type="ECO:0000313" key="2">
    <source>
        <dbReference type="EMBL" id="CAF1165350.1"/>
    </source>
</evidence>
<gene>
    <name evidence="2" type="ORF">EDS130_LOCUS23382</name>
    <name evidence="1" type="ORF">XAT740_LOCUS9548</name>
</gene>
<organism evidence="2">
    <name type="scientific">Adineta ricciae</name>
    <name type="common">Rotifer</name>
    <dbReference type="NCBI Taxonomy" id="249248"/>
    <lineage>
        <taxon>Eukaryota</taxon>
        <taxon>Metazoa</taxon>
        <taxon>Spiralia</taxon>
        <taxon>Gnathifera</taxon>
        <taxon>Rotifera</taxon>
        <taxon>Eurotatoria</taxon>
        <taxon>Bdelloidea</taxon>
        <taxon>Adinetida</taxon>
        <taxon>Adinetidae</taxon>
        <taxon>Adineta</taxon>
    </lineage>
</organism>